<organism evidence="4 5">
    <name type="scientific">Selenihalanaerobacter shriftii</name>
    <dbReference type="NCBI Taxonomy" id="142842"/>
    <lineage>
        <taxon>Bacteria</taxon>
        <taxon>Bacillati</taxon>
        <taxon>Bacillota</taxon>
        <taxon>Clostridia</taxon>
        <taxon>Halanaerobiales</taxon>
        <taxon>Halobacteroidaceae</taxon>
        <taxon>Selenihalanaerobacter</taxon>
    </lineage>
</organism>
<dbReference type="Pfam" id="PF22617">
    <property type="entry name" value="HCS_D2"/>
    <property type="match status" value="1"/>
</dbReference>
<keyword evidence="1 2" id="KW-0808">Transferase</keyword>
<evidence type="ECO:0000313" key="5">
    <source>
        <dbReference type="Proteomes" id="UP000190625"/>
    </source>
</evidence>
<dbReference type="InterPro" id="IPR000891">
    <property type="entry name" value="PYR_CT"/>
</dbReference>
<dbReference type="FunFam" id="1.10.238.260:FF:000001">
    <property type="entry name" value="2-isopropylmalate synthase"/>
    <property type="match status" value="1"/>
</dbReference>
<reference evidence="5" key="1">
    <citation type="submission" date="2017-02" db="EMBL/GenBank/DDBJ databases">
        <authorList>
            <person name="Varghese N."/>
            <person name="Submissions S."/>
        </authorList>
    </citation>
    <scope>NUCLEOTIDE SEQUENCE [LARGE SCALE GENOMIC DNA]</scope>
    <source>
        <strain evidence="5">ATCC BAA-73</strain>
    </source>
</reference>
<dbReference type="Gene3D" id="1.10.238.260">
    <property type="match status" value="1"/>
</dbReference>
<dbReference type="AlphaFoldDB" id="A0A1T4JSM1"/>
<dbReference type="RefSeq" id="WP_078808896.1">
    <property type="nucleotide sequence ID" value="NZ_FUWM01000004.1"/>
</dbReference>
<feature type="domain" description="Pyruvate carboxyltransferase" evidence="3">
    <location>
        <begin position="4"/>
        <end position="255"/>
    </location>
</feature>
<dbReference type="STRING" id="142842.SAMN02745118_00374"/>
<dbReference type="PROSITE" id="PS00816">
    <property type="entry name" value="AIPM_HOMOCIT_SYNTH_2"/>
    <property type="match status" value="1"/>
</dbReference>
<dbReference type="PROSITE" id="PS50991">
    <property type="entry name" value="PYR_CT"/>
    <property type="match status" value="1"/>
</dbReference>
<protein>
    <submittedName>
        <fullName evidence="4">Homocitrate synthase NifV</fullName>
    </submittedName>
</protein>
<dbReference type="SUPFAM" id="SSF51569">
    <property type="entry name" value="Aldolase"/>
    <property type="match status" value="1"/>
</dbReference>
<dbReference type="GO" id="GO:0019752">
    <property type="term" value="P:carboxylic acid metabolic process"/>
    <property type="evidence" value="ECO:0007669"/>
    <property type="project" value="InterPro"/>
</dbReference>
<dbReference type="InterPro" id="IPR013785">
    <property type="entry name" value="Aldolase_TIM"/>
</dbReference>
<dbReference type="PROSITE" id="PS00815">
    <property type="entry name" value="AIPM_HOMOCIT_SYNTH_1"/>
    <property type="match status" value="1"/>
</dbReference>
<evidence type="ECO:0000259" key="3">
    <source>
        <dbReference type="PROSITE" id="PS50991"/>
    </source>
</evidence>
<dbReference type="Pfam" id="PF00682">
    <property type="entry name" value="HMGL-like"/>
    <property type="match status" value="1"/>
</dbReference>
<dbReference type="InterPro" id="IPR054691">
    <property type="entry name" value="LeuA/HCS_post-cat"/>
</dbReference>
<dbReference type="InterPro" id="IPR002034">
    <property type="entry name" value="AIPM/Hcit_synth_CS"/>
</dbReference>
<comment type="similarity">
    <text evidence="2">Belongs to the alpha-IPM synthase/homocitrate synthase family.</text>
</comment>
<name>A0A1T4JSM1_9FIRM</name>
<evidence type="ECO:0000256" key="1">
    <source>
        <dbReference type="ARBA" id="ARBA00022679"/>
    </source>
</evidence>
<dbReference type="Proteomes" id="UP000190625">
    <property type="component" value="Unassembled WGS sequence"/>
</dbReference>
<dbReference type="EMBL" id="FUWM01000004">
    <property type="protein sequence ID" value="SJZ33057.1"/>
    <property type="molecule type" value="Genomic_DNA"/>
</dbReference>
<dbReference type="OrthoDB" id="9804858at2"/>
<keyword evidence="5" id="KW-1185">Reference proteome</keyword>
<dbReference type="PANTHER" id="PTHR42880:SF1">
    <property type="entry name" value="ISOPROPYLMALATE_HOMOCITRATE_CITRAMALATE SYNTHASE FAMILY PROTEIN"/>
    <property type="match status" value="1"/>
</dbReference>
<dbReference type="InterPro" id="IPR013477">
    <property type="entry name" value="NifV/FrbC"/>
</dbReference>
<evidence type="ECO:0000256" key="2">
    <source>
        <dbReference type="RuleBase" id="RU003523"/>
    </source>
</evidence>
<evidence type="ECO:0000313" key="4">
    <source>
        <dbReference type="EMBL" id="SJZ33057.1"/>
    </source>
</evidence>
<dbReference type="PANTHER" id="PTHR42880">
    <property type="entry name" value="HOMOCITRATE SYNTHASE"/>
    <property type="match status" value="1"/>
</dbReference>
<proteinExistence type="inferred from homology"/>
<gene>
    <name evidence="4" type="ORF">SAMN02745118_00374</name>
</gene>
<dbReference type="CDD" id="cd07939">
    <property type="entry name" value="DRE_TIM_NifV"/>
    <property type="match status" value="1"/>
</dbReference>
<dbReference type="GO" id="GO:0046912">
    <property type="term" value="F:acyltransferase activity, acyl groups converted into alkyl on transfer"/>
    <property type="evidence" value="ECO:0007669"/>
    <property type="project" value="InterPro"/>
</dbReference>
<accession>A0A1T4JSM1</accession>
<sequence length="384" mass="42749">MEGIKIVDTTLRDGEQTAGVVFANREKIRIAKLLDQIGVDQIEAGIPVMGGDEKESIKTIVNAELDASIMAWNRAVVSDVKASLDCGADAVAISISTSDIHIEHKLKQDKDWVLSNMVKAVEFAKKNNLYVSVNAEDASRSDREFLIKFAKEAKEAGADRLRYCDTVGIMEPFDIHDRVKYIIDEVGIDIEMHTHNDFGLAAANGLAGVRAGANYLGVTVNGLGERAGNAALEEVVMALKYLYDVKMEFTTEDFRQLSEYVARASARDLPAWKAIVGTNMFAHESGIHADGVLKNASTYEVFTPEEVGLERQIIIGKHSGKKAIVNKFREYGIKLTDKEAEEVLSRVRESAVQYKRALFDKELIYIYEDYKEEVGEEWKQEKTS</sequence>
<dbReference type="NCBIfam" id="TIGR02660">
    <property type="entry name" value="nifV_homocitr"/>
    <property type="match status" value="1"/>
</dbReference>
<dbReference type="Gene3D" id="3.20.20.70">
    <property type="entry name" value="Aldolase class I"/>
    <property type="match status" value="1"/>
</dbReference>